<dbReference type="Pfam" id="PF13184">
    <property type="entry name" value="KH_NusA_1st"/>
    <property type="match status" value="1"/>
</dbReference>
<dbReference type="PROSITE" id="PS50084">
    <property type="entry name" value="KH_TYPE_1"/>
    <property type="match status" value="1"/>
</dbReference>
<feature type="coiled-coil region" evidence="8">
    <location>
        <begin position="407"/>
        <end position="438"/>
    </location>
</feature>
<dbReference type="CDD" id="cd22529">
    <property type="entry name" value="KH-II_NusA_rpt2"/>
    <property type="match status" value="1"/>
</dbReference>
<dbReference type="CDD" id="cd02134">
    <property type="entry name" value="KH-II_NusA_rpt1"/>
    <property type="match status" value="1"/>
</dbReference>
<dbReference type="InterPro" id="IPR013735">
    <property type="entry name" value="TF_NusA_N"/>
</dbReference>
<dbReference type="RefSeq" id="WP_063949334.1">
    <property type="nucleotide sequence ID" value="NZ_LXPS01000022.1"/>
</dbReference>
<dbReference type="SUPFAM" id="SSF69705">
    <property type="entry name" value="Transcription factor NusA, N-terminal domain"/>
    <property type="match status" value="1"/>
</dbReference>
<dbReference type="GO" id="GO:0003723">
    <property type="term" value="F:RNA binding"/>
    <property type="evidence" value="ECO:0007669"/>
    <property type="project" value="UniProtKB-UniRule"/>
</dbReference>
<dbReference type="InterPro" id="IPR030842">
    <property type="entry name" value="TF_NusA_bacterial"/>
</dbReference>
<comment type="caution">
    <text evidence="10">The sequence shown here is derived from an EMBL/GenBank/DDBJ whole genome shotgun (WGS) entry which is preliminary data.</text>
</comment>
<dbReference type="CDD" id="cd04455">
    <property type="entry name" value="S1_NusA"/>
    <property type="match status" value="1"/>
</dbReference>
<dbReference type="Pfam" id="PF00575">
    <property type="entry name" value="S1"/>
    <property type="match status" value="1"/>
</dbReference>
<keyword evidence="5 7" id="KW-0805">Transcription regulation</keyword>
<dbReference type="Gene3D" id="1.10.150.20">
    <property type="entry name" value="5' to 3' exonuclease, C-terminal subdomain"/>
    <property type="match status" value="2"/>
</dbReference>
<dbReference type="GO" id="GO:0005829">
    <property type="term" value="C:cytosol"/>
    <property type="evidence" value="ECO:0007669"/>
    <property type="project" value="TreeGrafter"/>
</dbReference>
<evidence type="ECO:0000256" key="3">
    <source>
        <dbReference type="ARBA" id="ARBA00022814"/>
    </source>
</evidence>
<dbReference type="InterPro" id="IPR010214">
    <property type="entry name" value="Tscrpt_termin_fac_NusA_C_rpt"/>
</dbReference>
<keyword evidence="1 7" id="KW-0806">Transcription termination</keyword>
<dbReference type="InterPro" id="IPR003029">
    <property type="entry name" value="S1_domain"/>
</dbReference>
<dbReference type="GO" id="GO:0006353">
    <property type="term" value="P:DNA-templated transcription termination"/>
    <property type="evidence" value="ECO:0007669"/>
    <property type="project" value="UniProtKB-UniRule"/>
</dbReference>
<evidence type="ECO:0000256" key="2">
    <source>
        <dbReference type="ARBA" id="ARBA00022490"/>
    </source>
</evidence>
<dbReference type="NCBIfam" id="TIGR01953">
    <property type="entry name" value="NusA"/>
    <property type="match status" value="1"/>
</dbReference>
<evidence type="ECO:0000256" key="6">
    <source>
        <dbReference type="ARBA" id="ARBA00023163"/>
    </source>
</evidence>
<dbReference type="Pfam" id="PF14520">
    <property type="entry name" value="HHH_5"/>
    <property type="match status" value="1"/>
</dbReference>
<name>A0A176X885_AGRTU</name>
<dbReference type="PROSITE" id="PS50126">
    <property type="entry name" value="S1"/>
    <property type="match status" value="1"/>
</dbReference>
<dbReference type="Gene3D" id="3.30.300.20">
    <property type="match status" value="2"/>
</dbReference>
<dbReference type="Gene3D" id="2.40.50.140">
    <property type="entry name" value="Nucleic acid-binding proteins"/>
    <property type="match status" value="1"/>
</dbReference>
<evidence type="ECO:0000256" key="7">
    <source>
        <dbReference type="HAMAP-Rule" id="MF_00945"/>
    </source>
</evidence>
<dbReference type="Pfam" id="PF26594">
    <property type="entry name" value="KH_NusA_2nd"/>
    <property type="match status" value="1"/>
</dbReference>
<dbReference type="PANTHER" id="PTHR22648:SF0">
    <property type="entry name" value="TRANSCRIPTION TERMINATION_ANTITERMINATION PROTEIN NUSA"/>
    <property type="match status" value="1"/>
</dbReference>
<dbReference type="InterPro" id="IPR025249">
    <property type="entry name" value="TF_NusA_KH_1st"/>
</dbReference>
<evidence type="ECO:0000259" key="9">
    <source>
        <dbReference type="PROSITE" id="PS50126"/>
    </source>
</evidence>
<dbReference type="InterPro" id="IPR036555">
    <property type="entry name" value="NusA_N_sf"/>
</dbReference>
<accession>A0A176X885</accession>
<reference evidence="10 11" key="1">
    <citation type="submission" date="2016-05" db="EMBL/GenBank/DDBJ databases">
        <authorList>
            <person name="Lavstsen T."/>
            <person name="Jespersen J.S."/>
        </authorList>
    </citation>
    <scope>NUCLEOTIDE SEQUENCE [LARGE SCALE GENOMIC DNA]</scope>
    <source>
        <strain evidence="10 11">KCJ1736</strain>
    </source>
</reference>
<evidence type="ECO:0000313" key="11">
    <source>
        <dbReference type="Proteomes" id="UP000077098"/>
    </source>
</evidence>
<dbReference type="HAMAP" id="MF_00945_B">
    <property type="entry name" value="NusA_B"/>
    <property type="match status" value="1"/>
</dbReference>
<dbReference type="InterPro" id="IPR015946">
    <property type="entry name" value="KH_dom-like_a/b"/>
</dbReference>
<comment type="similarity">
    <text evidence="7">Belongs to the NusA family.</text>
</comment>
<keyword evidence="3 7" id="KW-0889">Transcription antitermination</keyword>
<dbReference type="SUPFAM" id="SSF50249">
    <property type="entry name" value="Nucleic acid-binding proteins"/>
    <property type="match status" value="1"/>
</dbReference>
<comment type="subunit">
    <text evidence="7">Monomer. Binds directly to the core enzyme of the DNA-dependent RNA polymerase and to nascent RNA.</text>
</comment>
<dbReference type="Proteomes" id="UP000077098">
    <property type="component" value="Unassembled WGS sequence"/>
</dbReference>
<protein>
    <recommendedName>
        <fullName evidence="7">Transcription termination/antitermination protein NusA</fullName>
    </recommendedName>
</protein>
<dbReference type="FunFam" id="2.40.50.140:FF:000058">
    <property type="entry name" value="Transcription termination/antitermination protein NusA"/>
    <property type="match status" value="1"/>
</dbReference>
<comment type="subcellular location">
    <subcellularLocation>
        <location evidence="7">Cytoplasm</location>
    </subcellularLocation>
</comment>
<dbReference type="SUPFAM" id="SSF54814">
    <property type="entry name" value="Prokaryotic type KH domain (KH-domain type II)"/>
    <property type="match status" value="2"/>
</dbReference>
<dbReference type="InterPro" id="IPR012340">
    <property type="entry name" value="NA-bd_OB-fold"/>
</dbReference>
<keyword evidence="4 7" id="KW-0694">RNA-binding</keyword>
<comment type="function">
    <text evidence="7">Participates in both transcription termination and antitermination.</text>
</comment>
<feature type="domain" description="S1 motif" evidence="9">
    <location>
        <begin position="140"/>
        <end position="204"/>
    </location>
</feature>
<dbReference type="EMBL" id="LXPS01000022">
    <property type="protein sequence ID" value="OAE43305.1"/>
    <property type="molecule type" value="Genomic_DNA"/>
</dbReference>
<dbReference type="FunFam" id="3.30.300.20:FF:000005">
    <property type="entry name" value="Transcription termination/antitermination protein NusA"/>
    <property type="match status" value="1"/>
</dbReference>
<organism evidence="10 11">
    <name type="scientific">Agrobacterium tumefaciens</name>
    <dbReference type="NCBI Taxonomy" id="358"/>
    <lineage>
        <taxon>Bacteria</taxon>
        <taxon>Pseudomonadati</taxon>
        <taxon>Pseudomonadota</taxon>
        <taxon>Alphaproteobacteria</taxon>
        <taxon>Hyphomicrobiales</taxon>
        <taxon>Rhizobiaceae</taxon>
        <taxon>Rhizobium/Agrobacterium group</taxon>
        <taxon>Agrobacterium</taxon>
        <taxon>Agrobacterium tumefaciens complex</taxon>
    </lineage>
</organism>
<keyword evidence="2 7" id="KW-0963">Cytoplasm</keyword>
<dbReference type="AlphaFoldDB" id="A0A176X885"/>
<dbReference type="InterPro" id="IPR010995">
    <property type="entry name" value="DNA_repair_Rad51/TF_NusA_a-hlx"/>
</dbReference>
<evidence type="ECO:0000313" key="10">
    <source>
        <dbReference type="EMBL" id="OAE43305.1"/>
    </source>
</evidence>
<dbReference type="SUPFAM" id="SSF47794">
    <property type="entry name" value="Rad51 N-terminal domain-like"/>
    <property type="match status" value="1"/>
</dbReference>
<evidence type="ECO:0000256" key="1">
    <source>
        <dbReference type="ARBA" id="ARBA00022472"/>
    </source>
</evidence>
<dbReference type="PANTHER" id="PTHR22648">
    <property type="entry name" value="TRANSCRIPTION TERMINATION FACTOR NUSA"/>
    <property type="match status" value="1"/>
</dbReference>
<dbReference type="InterPro" id="IPR058582">
    <property type="entry name" value="KH_NusA_2nd"/>
</dbReference>
<gene>
    <name evidence="7" type="primary">nusA</name>
    <name evidence="10" type="ORF">A7J57_03200</name>
</gene>
<dbReference type="SMART" id="SM00316">
    <property type="entry name" value="S1"/>
    <property type="match status" value="1"/>
</dbReference>
<dbReference type="GO" id="GO:0031564">
    <property type="term" value="P:transcription antitermination"/>
    <property type="evidence" value="ECO:0007669"/>
    <property type="project" value="UniProtKB-UniRule"/>
</dbReference>
<keyword evidence="8" id="KW-0175">Coiled coil</keyword>
<dbReference type="Gene3D" id="3.30.1480.10">
    <property type="entry name" value="NusA, N-terminal domain"/>
    <property type="match status" value="1"/>
</dbReference>
<dbReference type="SMART" id="SM00322">
    <property type="entry name" value="KH"/>
    <property type="match status" value="2"/>
</dbReference>
<sequence>MAVSANRLELLQIADAVAREKVIDREIVLAAMADAIQKAARSRYGSETNIRADINSKTGEIRLQRLLEVVEAAEDYSTQIPLELARDRNPDAKLGDFIADPLPPMDFGRIAAQSAKQVIVQKVREAERDRQYDEFKDRIGEIVNGTVKRVEYGNVIVDLGRGEGIIRRDEMIPRENMRYGDRVRAYVYDVRREQRGPQIFLSRTHPQFMVKLFTMEVPEIYDGIIQIKSVARDPGSRAKIAVISNDSSIDPVGACVGMRGSRVQAVVGELQGEKIDIIPWSQEPASFIVNALQPAEVAKVVLDEESERIEVVVPDEQLSLAIGRRGQNVRLASQLTGWDIDIMTEQEESERRQKEFNERTALFMEALDVDEMVGQVLASEGFAQVEELAYVDLDEISSIDGFDEDTADEIQTRAREYLERLEAEMDAKRKELGVSDELRQIDGLTSQMMVALGEDGIKTIEDFAGCAADDLVGWSERKDGETKKFEGIFSKLDVSRVEAENMVVQARLLAGWITADELASEQDADAEAAEEADTAEQE</sequence>
<evidence type="ECO:0000256" key="8">
    <source>
        <dbReference type="SAM" id="Coils"/>
    </source>
</evidence>
<evidence type="ECO:0000256" key="4">
    <source>
        <dbReference type="ARBA" id="ARBA00022884"/>
    </source>
</evidence>
<proteinExistence type="inferred from homology"/>
<dbReference type="InterPro" id="IPR009019">
    <property type="entry name" value="KH_sf_prok-type"/>
</dbReference>
<dbReference type="NCBIfam" id="TIGR01954">
    <property type="entry name" value="nusA_Cterm_rpt"/>
    <property type="match status" value="1"/>
</dbReference>
<dbReference type="Pfam" id="PF08529">
    <property type="entry name" value="NusA_N"/>
    <property type="match status" value="1"/>
</dbReference>
<dbReference type="GO" id="GO:0003700">
    <property type="term" value="F:DNA-binding transcription factor activity"/>
    <property type="evidence" value="ECO:0007669"/>
    <property type="project" value="InterPro"/>
</dbReference>
<dbReference type="InterPro" id="IPR004087">
    <property type="entry name" value="KH_dom"/>
</dbReference>
<evidence type="ECO:0000256" key="5">
    <source>
        <dbReference type="ARBA" id="ARBA00023015"/>
    </source>
</evidence>
<dbReference type="FunFam" id="3.30.300.20:FF:000002">
    <property type="entry name" value="Transcription termination/antitermination protein NusA"/>
    <property type="match status" value="1"/>
</dbReference>
<keyword evidence="6 7" id="KW-0804">Transcription</keyword>
<dbReference type="InterPro" id="IPR010213">
    <property type="entry name" value="TF_NusA"/>
</dbReference>
<dbReference type="GO" id="GO:0000166">
    <property type="term" value="F:nucleotide binding"/>
    <property type="evidence" value="ECO:0007669"/>
    <property type="project" value="InterPro"/>
</dbReference>